<evidence type="ECO:0000313" key="1">
    <source>
        <dbReference type="EMBL" id="CAM05337.1"/>
    </source>
</evidence>
<reference evidence="1 2" key="1">
    <citation type="journal article" date="2007" name="Nat. Biotechnol.">
        <title>Complete genome sequence of the erythromycin-producing bacterium Saccharopolyspora erythraea NRRL23338.</title>
        <authorList>
            <person name="Oliynyk M."/>
            <person name="Samborskyy M."/>
            <person name="Lester J.B."/>
            <person name="Mironenko T."/>
            <person name="Scott N."/>
            <person name="Dickens S."/>
            <person name="Haydock S.F."/>
            <person name="Leadlay P.F."/>
        </authorList>
    </citation>
    <scope>NUCLEOTIDE SEQUENCE [LARGE SCALE GENOMIC DNA]</scope>
    <source>
        <strain evidence="2">ATCC 11635 / DSM 40517 / JCM 4748 / NBRC 13426 / NCIMB 8594 / NRRL 2338</strain>
    </source>
</reference>
<name>A4FMR2_SACEN</name>
<gene>
    <name evidence="1" type="ordered locus">SACE_6164</name>
</gene>
<organism evidence="1 2">
    <name type="scientific">Saccharopolyspora erythraea (strain ATCC 11635 / DSM 40517 / JCM 4748 / NBRC 13426 / NCIMB 8594 / NRRL 2338)</name>
    <dbReference type="NCBI Taxonomy" id="405948"/>
    <lineage>
        <taxon>Bacteria</taxon>
        <taxon>Bacillati</taxon>
        <taxon>Actinomycetota</taxon>
        <taxon>Actinomycetes</taxon>
        <taxon>Pseudonocardiales</taxon>
        <taxon>Pseudonocardiaceae</taxon>
        <taxon>Saccharopolyspora</taxon>
    </lineage>
</organism>
<dbReference type="HOGENOM" id="CLU_3367099_0_0_11"/>
<dbReference type="STRING" id="405948.SACE_6164"/>
<dbReference type="AlphaFoldDB" id="A4FMR2"/>
<sequence>MVEPHDLGLSGLEIHSRIVFDPSLPELLRGDVRSG</sequence>
<dbReference type="KEGG" id="sen:SACE_6164"/>
<protein>
    <submittedName>
        <fullName evidence="1">Uncharacterized protein</fullName>
    </submittedName>
</protein>
<dbReference type="EMBL" id="AM420293">
    <property type="protein sequence ID" value="CAM05337.1"/>
    <property type="molecule type" value="Genomic_DNA"/>
</dbReference>
<accession>A4FMR2</accession>
<dbReference type="Proteomes" id="UP000006728">
    <property type="component" value="Chromosome"/>
</dbReference>
<proteinExistence type="predicted"/>
<evidence type="ECO:0000313" key="2">
    <source>
        <dbReference type="Proteomes" id="UP000006728"/>
    </source>
</evidence>
<keyword evidence="2" id="KW-1185">Reference proteome</keyword>